<dbReference type="EMBL" id="FXBL01000004">
    <property type="protein sequence ID" value="SMH52074.1"/>
    <property type="molecule type" value="Genomic_DNA"/>
</dbReference>
<keyword evidence="4" id="KW-1185">Reference proteome</keyword>
<evidence type="ECO:0000313" key="4">
    <source>
        <dbReference type="Proteomes" id="UP000193083"/>
    </source>
</evidence>
<reference evidence="3 4" key="1">
    <citation type="submission" date="2017-04" db="EMBL/GenBank/DDBJ databases">
        <authorList>
            <person name="Afonso C.L."/>
            <person name="Miller P.J."/>
            <person name="Scott M.A."/>
            <person name="Spackman E."/>
            <person name="Goraichik I."/>
            <person name="Dimitrov K.M."/>
            <person name="Suarez D.L."/>
            <person name="Swayne D.E."/>
        </authorList>
    </citation>
    <scope>NUCLEOTIDE SEQUENCE [LARGE SCALE GENOMIC DNA]</scope>
    <source>
        <strain evidence="3 4">B5P</strain>
    </source>
</reference>
<organism evidence="3 4">
    <name type="scientific">Mesorhizobium australicum</name>
    <dbReference type="NCBI Taxonomy" id="536018"/>
    <lineage>
        <taxon>Bacteria</taxon>
        <taxon>Pseudomonadati</taxon>
        <taxon>Pseudomonadota</taxon>
        <taxon>Alphaproteobacteria</taxon>
        <taxon>Hyphomicrobiales</taxon>
        <taxon>Phyllobacteriaceae</taxon>
        <taxon>Mesorhizobium</taxon>
    </lineage>
</organism>
<name>A0A1X7PKN9_9HYPH</name>
<feature type="signal peptide" evidence="2">
    <location>
        <begin position="1"/>
        <end position="26"/>
    </location>
</feature>
<dbReference type="Proteomes" id="UP000193083">
    <property type="component" value="Unassembled WGS sequence"/>
</dbReference>
<evidence type="ECO:0000256" key="1">
    <source>
        <dbReference type="SAM" id="MobiDB-lite"/>
    </source>
</evidence>
<dbReference type="OrthoDB" id="9812933at2"/>
<evidence type="ECO:0000313" key="3">
    <source>
        <dbReference type="EMBL" id="SMH52074.1"/>
    </source>
</evidence>
<dbReference type="AlphaFoldDB" id="A0A1X7PKN9"/>
<feature type="chain" id="PRO_5013072835" evidence="2">
    <location>
        <begin position="27"/>
        <end position="445"/>
    </location>
</feature>
<gene>
    <name evidence="3" type="ORF">SAMN02982922_4599</name>
</gene>
<keyword evidence="2" id="KW-0732">Signal</keyword>
<proteinExistence type="predicted"/>
<protein>
    <submittedName>
        <fullName evidence="3">Chemotaxis protein MotC</fullName>
    </submittedName>
</protein>
<feature type="region of interest" description="Disordered" evidence="1">
    <location>
        <begin position="341"/>
        <end position="429"/>
    </location>
</feature>
<dbReference type="RefSeq" id="WP_085466274.1">
    <property type="nucleotide sequence ID" value="NZ_FXBL01000004.1"/>
</dbReference>
<accession>A0A1X7PKN9</accession>
<sequence length="445" mass="47927">MKRLCRAMAFGASLSAAAFATGPADAALDTFQMVRSLQLVQDRIAGGDHAALPMQQKILQMIDKKLREAGPDDFRERKNIEALLIYAMSGGNPVTVDVAIARLKPDEATKPLTDGVRFYIRGDAKSAITTLQSIDPRTLNSDLGSFLALIKGSMTAADEPKPAIALLDTARLLAPGTLVEEAALRRSLPLAARLGDTERFLRASSQYVRRFLRSPYATQYADELVKGIVALYASLDLHVIESTIAEMSREHQKVIYLRLARTAAIEGLRELSDFAAKKAADFESVAAGEDDPRALLYSSLSEIASEKGPEILERLRSIDRDKLAGPDRQLLDAAISVATGIMTSPNDPAPPAPVAAAEPEPEPQPVAHAPAPEQPEPPQAMDIAAARPAHASAEPPPLAVQRVDRRPDPPVLPVDASASAEEPLPLVSETRRKLEEIDKMLEGAK</sequence>
<evidence type="ECO:0000256" key="2">
    <source>
        <dbReference type="SAM" id="SignalP"/>
    </source>
</evidence>
<feature type="compositionally biased region" description="Low complexity" evidence="1">
    <location>
        <begin position="384"/>
        <end position="393"/>
    </location>
</feature>